<comment type="similarity">
    <text evidence="1">Belongs to the short-chain dehydrogenases/reductases (SDR) family.</text>
</comment>
<evidence type="ECO:0000313" key="4">
    <source>
        <dbReference type="Proteomes" id="UP000298781"/>
    </source>
</evidence>
<name>A0A4D7AUL1_9HYPH</name>
<evidence type="ECO:0000256" key="1">
    <source>
        <dbReference type="ARBA" id="ARBA00006484"/>
    </source>
</evidence>
<dbReference type="PRINTS" id="PR00080">
    <property type="entry name" value="SDRFAMILY"/>
</dbReference>
<dbReference type="RefSeq" id="WP_136960012.1">
    <property type="nucleotide sequence ID" value="NZ_CP039690.1"/>
</dbReference>
<dbReference type="CDD" id="cd05233">
    <property type="entry name" value="SDR_c"/>
    <property type="match status" value="1"/>
</dbReference>
<keyword evidence="4" id="KW-1185">Reference proteome</keyword>
<dbReference type="EMBL" id="CP039690">
    <property type="protein sequence ID" value="QCI64559.1"/>
    <property type="molecule type" value="Genomic_DNA"/>
</dbReference>
<dbReference type="Pfam" id="PF13561">
    <property type="entry name" value="adh_short_C2"/>
    <property type="match status" value="1"/>
</dbReference>
<protein>
    <submittedName>
        <fullName evidence="3">SDR family oxidoreductase</fullName>
    </submittedName>
</protein>
<dbReference type="AlphaFoldDB" id="A0A4D7AUL1"/>
<dbReference type="OrthoDB" id="198783at2"/>
<dbReference type="Gene3D" id="3.40.50.720">
    <property type="entry name" value="NAD(P)-binding Rossmann-like Domain"/>
    <property type="match status" value="1"/>
</dbReference>
<organism evidence="3 4">
    <name type="scientific">Phreatobacter stygius</name>
    <dbReference type="NCBI Taxonomy" id="1940610"/>
    <lineage>
        <taxon>Bacteria</taxon>
        <taxon>Pseudomonadati</taxon>
        <taxon>Pseudomonadota</taxon>
        <taxon>Alphaproteobacteria</taxon>
        <taxon>Hyphomicrobiales</taxon>
        <taxon>Phreatobacteraceae</taxon>
        <taxon>Phreatobacter</taxon>
    </lineage>
</organism>
<dbReference type="PANTHER" id="PTHR42760:SF133">
    <property type="entry name" value="3-OXOACYL-[ACYL-CARRIER-PROTEIN] REDUCTASE"/>
    <property type="match status" value="1"/>
</dbReference>
<gene>
    <name evidence="3" type="ORF">E8M01_10140</name>
</gene>
<dbReference type="PANTHER" id="PTHR42760">
    <property type="entry name" value="SHORT-CHAIN DEHYDROGENASES/REDUCTASES FAMILY MEMBER"/>
    <property type="match status" value="1"/>
</dbReference>
<proteinExistence type="inferred from homology"/>
<sequence>MTLGTALKDKVAVVLGGSGGIGAATAYQFAAEGATVVVVYRSDKAAADVIVASLPGAGHLAAAATVEDTASLTALAAHVEERLGRADILVNSAGFTKPVPAGDLDALDDAFIDRMFQVNWRGQFAAIRAFRRLLEAGGGGLIVNVSSIAALNGVGSNLAYAAVKAGMDTLTKSLARALAPEIRVMSVSPGVVDTDFVPGRGAEQLAKIAPTIPLKRVATPDDVGRAIVACATHLTYSTGSLIIVDGGRAL</sequence>
<accession>A0A4D7AUL1</accession>
<dbReference type="SUPFAM" id="SSF51735">
    <property type="entry name" value="NAD(P)-binding Rossmann-fold domains"/>
    <property type="match status" value="1"/>
</dbReference>
<dbReference type="Proteomes" id="UP000298781">
    <property type="component" value="Chromosome"/>
</dbReference>
<reference evidence="3 4" key="1">
    <citation type="submission" date="2019-04" db="EMBL/GenBank/DDBJ databases">
        <title>Phreatobacter aquaticus sp. nov.</title>
        <authorList>
            <person name="Choi A."/>
        </authorList>
    </citation>
    <scope>NUCLEOTIDE SEQUENCE [LARGE SCALE GENOMIC DNA]</scope>
    <source>
        <strain evidence="3 4">KCTC 52518</strain>
    </source>
</reference>
<dbReference type="KEGG" id="pstg:E8M01_10140"/>
<evidence type="ECO:0000256" key="2">
    <source>
        <dbReference type="ARBA" id="ARBA00023002"/>
    </source>
</evidence>
<dbReference type="FunFam" id="3.40.50.720:FF:000084">
    <property type="entry name" value="Short-chain dehydrogenase reductase"/>
    <property type="match status" value="1"/>
</dbReference>
<dbReference type="InterPro" id="IPR002347">
    <property type="entry name" value="SDR_fam"/>
</dbReference>
<keyword evidence="2" id="KW-0560">Oxidoreductase</keyword>
<dbReference type="PRINTS" id="PR00081">
    <property type="entry name" value="GDHRDH"/>
</dbReference>
<evidence type="ECO:0000313" key="3">
    <source>
        <dbReference type="EMBL" id="QCI64559.1"/>
    </source>
</evidence>
<dbReference type="InterPro" id="IPR036291">
    <property type="entry name" value="NAD(P)-bd_dom_sf"/>
</dbReference>
<dbReference type="GO" id="GO:0016616">
    <property type="term" value="F:oxidoreductase activity, acting on the CH-OH group of donors, NAD or NADP as acceptor"/>
    <property type="evidence" value="ECO:0007669"/>
    <property type="project" value="TreeGrafter"/>
</dbReference>